<name>A0ABQ9HBF3_9NEOP</name>
<comment type="caution">
    <text evidence="2">The sequence shown here is derived from an EMBL/GenBank/DDBJ whole genome shotgun (WGS) entry which is preliminary data.</text>
</comment>
<evidence type="ECO:0000259" key="1">
    <source>
        <dbReference type="Pfam" id="PF13843"/>
    </source>
</evidence>
<organism evidence="2 3">
    <name type="scientific">Dryococelus australis</name>
    <dbReference type="NCBI Taxonomy" id="614101"/>
    <lineage>
        <taxon>Eukaryota</taxon>
        <taxon>Metazoa</taxon>
        <taxon>Ecdysozoa</taxon>
        <taxon>Arthropoda</taxon>
        <taxon>Hexapoda</taxon>
        <taxon>Insecta</taxon>
        <taxon>Pterygota</taxon>
        <taxon>Neoptera</taxon>
        <taxon>Polyneoptera</taxon>
        <taxon>Phasmatodea</taxon>
        <taxon>Verophasmatodea</taxon>
        <taxon>Anareolatae</taxon>
        <taxon>Phasmatidae</taxon>
        <taxon>Eurycanthinae</taxon>
        <taxon>Dryococelus</taxon>
    </lineage>
</organism>
<gene>
    <name evidence="2" type="ORF">PR048_018099</name>
</gene>
<dbReference type="PANTHER" id="PTHR46599:SF6">
    <property type="entry name" value="DUAL SPECIFICITY PHOSPHATASE 26"/>
    <property type="match status" value="1"/>
</dbReference>
<proteinExistence type="predicted"/>
<dbReference type="Proteomes" id="UP001159363">
    <property type="component" value="Chromosome 5"/>
</dbReference>
<dbReference type="PANTHER" id="PTHR46599">
    <property type="entry name" value="PIGGYBAC TRANSPOSABLE ELEMENT-DERIVED PROTEIN 4"/>
    <property type="match status" value="1"/>
</dbReference>
<sequence>MGLHNVLRESPVPSPIEKCNFDVENMASAFGLMIDEPMLQHVIKCTETEDRKKLQYETWSLSVEEMEAFIGLLYLRGVCGAKGLPLACLWSAKWSIRFYCERMSRNRFQEILRFIRFDVKSSKPGRLEQDKFTLVSDIWNRFISNSISSYKPGDDITVDEQLFLTKAKCRFTQYMSSKPDKFGIKFWLAVDVDSKYILNGFLYLGKDEKWPSDQSLSEKIILRLVDPYIDTGRNITMDNFFTSVNLAEKLKARGTSVVGTVNRSRRDIPAGVKNAYLPLQDSFIMNHNDCTLTVYQGKVNKNVLVLSNIHASVSIGVDKKRLPETISYYNSTKFGVDIAEQMARRYSTKAASWRWPLQVFYNILDFDGINSWILFKETTGSSISHTDLIINVAEQLREGNLRNEKKAKEGNNQDTVLCM</sequence>
<dbReference type="InterPro" id="IPR029526">
    <property type="entry name" value="PGBD"/>
</dbReference>
<dbReference type="EMBL" id="JARBHB010000006">
    <property type="protein sequence ID" value="KAJ8881613.1"/>
    <property type="molecule type" value="Genomic_DNA"/>
</dbReference>
<dbReference type="Pfam" id="PF13843">
    <property type="entry name" value="DDE_Tnp_1_7"/>
    <property type="match status" value="1"/>
</dbReference>
<protein>
    <recommendedName>
        <fullName evidence="1">PiggyBac transposable element-derived protein domain-containing protein</fullName>
    </recommendedName>
</protein>
<accession>A0ABQ9HBF3</accession>
<feature type="domain" description="PiggyBac transposable element-derived protein" evidence="1">
    <location>
        <begin position="29"/>
        <end position="372"/>
    </location>
</feature>
<evidence type="ECO:0000313" key="3">
    <source>
        <dbReference type="Proteomes" id="UP001159363"/>
    </source>
</evidence>
<keyword evidence="3" id="KW-1185">Reference proteome</keyword>
<reference evidence="2 3" key="1">
    <citation type="submission" date="2023-02" db="EMBL/GenBank/DDBJ databases">
        <title>LHISI_Scaffold_Assembly.</title>
        <authorList>
            <person name="Stuart O.P."/>
            <person name="Cleave R."/>
            <person name="Magrath M.J.L."/>
            <person name="Mikheyev A.S."/>
        </authorList>
    </citation>
    <scope>NUCLEOTIDE SEQUENCE [LARGE SCALE GENOMIC DNA]</scope>
    <source>
        <strain evidence="2">Daus_M_001</strain>
        <tissue evidence="2">Leg muscle</tissue>
    </source>
</reference>
<evidence type="ECO:0000313" key="2">
    <source>
        <dbReference type="EMBL" id="KAJ8881613.1"/>
    </source>
</evidence>